<dbReference type="CDD" id="cd04044">
    <property type="entry name" value="C2A_Tricalbin-like"/>
    <property type="match status" value="1"/>
</dbReference>
<feature type="compositionally biased region" description="Polar residues" evidence="11">
    <location>
        <begin position="1329"/>
        <end position="1338"/>
    </location>
</feature>
<dbReference type="InterPro" id="IPR000008">
    <property type="entry name" value="C2_dom"/>
</dbReference>
<evidence type="ECO:0000313" key="16">
    <source>
        <dbReference type="Proteomes" id="UP000054564"/>
    </source>
</evidence>
<keyword evidence="9" id="KW-0446">Lipid-binding</keyword>
<comment type="caution">
    <text evidence="15">The sequence shown here is derived from an EMBL/GenBank/DDBJ whole genome shotgun (WGS) entry which is preliminary data.</text>
</comment>
<dbReference type="EMBL" id="AJIL01000104">
    <property type="protein sequence ID" value="KNE95060.1"/>
    <property type="molecule type" value="Genomic_DNA"/>
</dbReference>
<feature type="compositionally biased region" description="Polar residues" evidence="11">
    <location>
        <begin position="56"/>
        <end position="69"/>
    </location>
</feature>
<reference evidence="16" key="1">
    <citation type="submission" date="2014-03" db="EMBL/GenBank/DDBJ databases">
        <title>The Genome Sequence of Puccinia striiformis f. sp. tritici PST-78.</title>
        <authorList>
            <consortium name="The Broad Institute Genome Sequencing Platform"/>
            <person name="Cuomo C."/>
            <person name="Hulbert S."/>
            <person name="Chen X."/>
            <person name="Walker B."/>
            <person name="Young S.K."/>
            <person name="Zeng Q."/>
            <person name="Gargeya S."/>
            <person name="Fitzgerald M."/>
            <person name="Haas B."/>
            <person name="Abouelleil A."/>
            <person name="Alvarado L."/>
            <person name="Arachchi H.M."/>
            <person name="Berlin A.M."/>
            <person name="Chapman S.B."/>
            <person name="Goldberg J."/>
            <person name="Griggs A."/>
            <person name="Gujja S."/>
            <person name="Hansen M."/>
            <person name="Howarth C."/>
            <person name="Imamovic A."/>
            <person name="Larimer J."/>
            <person name="McCowan C."/>
            <person name="Montmayeur A."/>
            <person name="Murphy C."/>
            <person name="Neiman D."/>
            <person name="Pearson M."/>
            <person name="Priest M."/>
            <person name="Roberts A."/>
            <person name="Saif S."/>
            <person name="Shea T."/>
            <person name="Sisk P."/>
            <person name="Sykes S."/>
            <person name="Wortman J."/>
            <person name="Nusbaum C."/>
            <person name="Birren B."/>
        </authorList>
    </citation>
    <scope>NUCLEOTIDE SEQUENCE [LARGE SCALE GENOMIC DNA]</scope>
    <source>
        <strain evidence="16">race PST-78</strain>
    </source>
</reference>
<dbReference type="PROSITE" id="PS51847">
    <property type="entry name" value="SMP"/>
    <property type="match status" value="1"/>
</dbReference>
<dbReference type="STRING" id="1165861.A0A0L0V6Y2"/>
<feature type="compositionally biased region" description="Polar residues" evidence="11">
    <location>
        <begin position="1549"/>
        <end position="1566"/>
    </location>
</feature>
<organism evidence="15 16">
    <name type="scientific">Puccinia striiformis f. sp. tritici PST-78</name>
    <dbReference type="NCBI Taxonomy" id="1165861"/>
    <lineage>
        <taxon>Eukaryota</taxon>
        <taxon>Fungi</taxon>
        <taxon>Dikarya</taxon>
        <taxon>Basidiomycota</taxon>
        <taxon>Pucciniomycotina</taxon>
        <taxon>Pucciniomycetes</taxon>
        <taxon>Pucciniales</taxon>
        <taxon>Pucciniaceae</taxon>
        <taxon>Puccinia</taxon>
    </lineage>
</organism>
<feature type="compositionally biased region" description="Polar residues" evidence="11">
    <location>
        <begin position="1348"/>
        <end position="1357"/>
    </location>
</feature>
<dbReference type="Pfam" id="PF00168">
    <property type="entry name" value="C2"/>
    <property type="match status" value="5"/>
</dbReference>
<keyword evidence="2" id="KW-0813">Transport</keyword>
<evidence type="ECO:0000256" key="5">
    <source>
        <dbReference type="ARBA" id="ARBA00022737"/>
    </source>
</evidence>
<keyword evidence="4 12" id="KW-0812">Transmembrane</keyword>
<keyword evidence="7 12" id="KW-1133">Transmembrane helix</keyword>
<dbReference type="CDD" id="cd21678">
    <property type="entry name" value="SMP_TCB"/>
    <property type="match status" value="1"/>
</dbReference>
<feature type="compositionally biased region" description="Polar residues" evidence="11">
    <location>
        <begin position="78"/>
        <end position="93"/>
    </location>
</feature>
<feature type="domain" description="SMP-LTD" evidence="14">
    <location>
        <begin position="218"/>
        <end position="418"/>
    </location>
</feature>
<keyword evidence="3" id="KW-0597">Phosphoprotein</keyword>
<evidence type="ECO:0000256" key="10">
    <source>
        <dbReference type="ARBA" id="ARBA00023136"/>
    </source>
</evidence>
<feature type="region of interest" description="Disordered" evidence="11">
    <location>
        <begin position="1316"/>
        <end position="1357"/>
    </location>
</feature>
<name>A0A0L0V6Y2_9BASI</name>
<dbReference type="Pfam" id="PF24920">
    <property type="entry name" value="C2_TCB1"/>
    <property type="match status" value="1"/>
</dbReference>
<evidence type="ECO:0000256" key="12">
    <source>
        <dbReference type="SAM" id="Phobius"/>
    </source>
</evidence>
<dbReference type="Proteomes" id="UP000054564">
    <property type="component" value="Unassembled WGS sequence"/>
</dbReference>
<evidence type="ECO:0000256" key="4">
    <source>
        <dbReference type="ARBA" id="ARBA00022692"/>
    </source>
</evidence>
<feature type="domain" description="C2" evidence="13">
    <location>
        <begin position="409"/>
        <end position="533"/>
    </location>
</feature>
<evidence type="ECO:0000259" key="13">
    <source>
        <dbReference type="PROSITE" id="PS50004"/>
    </source>
</evidence>
<dbReference type="Gene3D" id="2.60.40.150">
    <property type="entry name" value="C2 domain"/>
    <property type="match status" value="5"/>
</dbReference>
<dbReference type="InterPro" id="IPR017147">
    <property type="entry name" value="Tricalbin"/>
</dbReference>
<protein>
    <recommendedName>
        <fullName evidence="17">C2 domain-containing protein</fullName>
    </recommendedName>
</protein>
<evidence type="ECO:0000313" key="15">
    <source>
        <dbReference type="EMBL" id="KNE95060.1"/>
    </source>
</evidence>
<feature type="domain" description="C2" evidence="13">
    <location>
        <begin position="557"/>
        <end position="677"/>
    </location>
</feature>
<accession>A0A0L0V6Y2</accession>
<dbReference type="InterPro" id="IPR037762">
    <property type="entry name" value="C2C_Tricalbin"/>
</dbReference>
<sequence>MSIKQHDFALPLAQQSATKNDQPNHSDSPNSKPKRLDQSILDPIKTDLDKPIVLTQEVTSAPPTTNGTTPEELPLLDQPTSANSTENSNQSPVDTIPGQLTEGILSPKIPDWYKIGWAAQIESVVDLSKSDQDELKHLDILETFLSEVYYGTWFHNAAVIFFAVAASHYITLFGGGWASLIIILSVCTTYYTTSIRRLRKNVRGDISRELAKQRLFQDHETVDWLNNFLNRFWLIYEPVLSATIVASVDQILVASTPSFLESIRMSTFTLGSKPPRIDFIRSHPETENDVVVMDWKFDFTPNDISDLTAKVAASKINPKIVLTIRFGKGVIGAAKDIVVENISFIGTIRIRIKLMNAFPHLQLIDLSFLEKPEFDFVLKPVGFDLNMIPGLSGFIESQVHATLGPMMYDPNVFTLNLEQMLAGALVDSAVGVLQITVANAQGLKAVKISGGTPDPYVTFSIGARQNLDRTKVKHSTQSPNWQSVHFLLIHSLNEILTMEIMDYNEVRKDTSIGTASIDLQTLVTEPEQESLTIPIMHQGKPRGEIRLSMVYHPCLVPKQLENGETEPIPETTAGVARLVLHQAKELDYKRSGTSNLSSYAKIYLNGQQILKTPVIKRTNNPVWEAFTEVLISSKPDAVFTIHMYDDRHGEDPKIGTVTVKLADLLELTTGEQKLDWFPLVGAKSGKLRLSAVWKGVMMAGAINGASAYTPPIGVLRFHFDKAEDLKNVEALTGGKSDPYVRVMRSGIVLARSQIHNNDLDPVFDEIIYVPVHSLKDSFRLEVMDYQQMTKDRPLGHIDLETNKLIESSKEEGRNTYKSTGKHQFSEYLKQEGKKALVKGKMHFTVEFYPCKPIKFDRFQSPSSDVDKMKNGQISDKASIVNSLDNQSITLVNPEAAQGLTNGKSLTNIEATTPTTKGYDVASIDGSPRSRKLDLANNVRQTKHSMTSLNSHHLKDDKSLPPLIELSKDELLASQSGILVFNIIGGVIARKHARLEFLFDDGYWPSYSTEPSKSTHPKWDETGESFIRELDWSRCILKLNVADKDTREEVYAEYTCDLKAFMNDCLDGPHDFVLQDLEGGNRSTISIQCRYIPVPITLEPRESINNMGLLTVFLDHAKDLMAADRNGYSDPYAQFVLNGAKVFKSSVQKKTLNPKWTERFDVEIPSRAAAEFYVNVYDWDRVGTSDKLGQGRIDLSNIEPMIQSTVLVNLSQGDNTQKGQVQIRMTFRPHFISRSRQATSTFTGGFGRVATGLGGSVLSAGAGVGLGAAKGVGTVGGGVIKGVGGVGKLGYAGIRRVSGMGGKKRSSVMDEGIPRVPSLDSDLHGLPPTHATQGSQSRVASAERAPTETAMSESPTKATHFTEDFKLNIVIIGLSAYENPNGKTYVHVKRNAKAVFDTKVVRPTATNSGLEWNEICSMDAKLGVENELEFLVFEKRKLGKDREIGNLKIKLWEHVHPDQSQFEAELNEPLEGLDPGSSSTTGGGIQLRLKLTIIEASSSTNVGKEIYNQSRRSISVGNHGLVGLFNSLHHKTHSGDDQQNNQPPLPTQNGSTEPFLNQDPNPSSNRAPSIFGGKSQKSVAGTGVGRFSLYRSS</sequence>
<dbReference type="SMART" id="SM00239">
    <property type="entry name" value="C2"/>
    <property type="match status" value="5"/>
</dbReference>
<dbReference type="PROSITE" id="PS50004">
    <property type="entry name" value="C2"/>
    <property type="match status" value="5"/>
</dbReference>
<dbReference type="InterPro" id="IPR035892">
    <property type="entry name" value="C2_domain_sf"/>
</dbReference>
<keyword evidence="6" id="KW-0256">Endoplasmic reticulum</keyword>
<feature type="domain" description="C2" evidence="13">
    <location>
        <begin position="698"/>
        <end position="816"/>
    </location>
</feature>
<evidence type="ECO:0000256" key="3">
    <source>
        <dbReference type="ARBA" id="ARBA00022553"/>
    </source>
</evidence>
<gene>
    <name evidence="15" type="ORF">PSTG_11653</name>
</gene>
<dbReference type="PANTHER" id="PTHR46980">
    <property type="entry name" value="TRICALBIN-1-RELATED"/>
    <property type="match status" value="1"/>
</dbReference>
<dbReference type="InterPro" id="IPR037761">
    <property type="entry name" value="C2A_Tricalbin"/>
</dbReference>
<dbReference type="SUPFAM" id="SSF49562">
    <property type="entry name" value="C2 domain (Calcium/lipid-binding domain, CaLB)"/>
    <property type="match status" value="6"/>
</dbReference>
<keyword evidence="16" id="KW-1185">Reference proteome</keyword>
<feature type="region of interest" description="Disordered" evidence="11">
    <location>
        <begin position="1527"/>
        <end position="1592"/>
    </location>
</feature>
<dbReference type="InterPro" id="IPR031468">
    <property type="entry name" value="SMP_LBD"/>
</dbReference>
<feature type="region of interest" description="Disordered" evidence="11">
    <location>
        <begin position="1"/>
        <end position="96"/>
    </location>
</feature>
<evidence type="ECO:0000256" key="11">
    <source>
        <dbReference type="SAM" id="MobiDB-lite"/>
    </source>
</evidence>
<dbReference type="Pfam" id="PF25669">
    <property type="entry name" value="SMP_MUG190-like"/>
    <property type="match status" value="1"/>
</dbReference>
<dbReference type="PANTHER" id="PTHR46980:SF2">
    <property type="entry name" value="TRICALBIN-1-RELATED"/>
    <property type="match status" value="1"/>
</dbReference>
<keyword evidence="10 12" id="KW-0472">Membrane</keyword>
<feature type="domain" description="C2" evidence="13">
    <location>
        <begin position="1089"/>
        <end position="1208"/>
    </location>
</feature>
<dbReference type="GO" id="GO:0071944">
    <property type="term" value="C:cell periphery"/>
    <property type="evidence" value="ECO:0007669"/>
    <property type="project" value="UniProtKB-ARBA"/>
</dbReference>
<comment type="subcellular location">
    <subcellularLocation>
        <location evidence="1">Endoplasmic reticulum membrane</location>
    </subcellularLocation>
</comment>
<evidence type="ECO:0000256" key="1">
    <source>
        <dbReference type="ARBA" id="ARBA00004586"/>
    </source>
</evidence>
<evidence type="ECO:0008006" key="17">
    <source>
        <dbReference type="Google" id="ProtNLM"/>
    </source>
</evidence>
<dbReference type="GO" id="GO:0061817">
    <property type="term" value="P:endoplasmic reticulum-plasma membrane tethering"/>
    <property type="evidence" value="ECO:0007669"/>
    <property type="project" value="InterPro"/>
</dbReference>
<dbReference type="InterPro" id="IPR052455">
    <property type="entry name" value="Tricalbin_domain"/>
</dbReference>
<feature type="domain" description="C2" evidence="13">
    <location>
        <begin position="1344"/>
        <end position="1465"/>
    </location>
</feature>
<keyword evidence="5" id="KW-0677">Repeat</keyword>
<feature type="compositionally biased region" description="Polar residues" evidence="11">
    <location>
        <begin position="13"/>
        <end position="31"/>
    </location>
</feature>
<dbReference type="CDD" id="cd04040">
    <property type="entry name" value="C2D_Tricalbin-like"/>
    <property type="match status" value="1"/>
</dbReference>
<dbReference type="CDD" id="cd00030">
    <property type="entry name" value="C2"/>
    <property type="match status" value="1"/>
</dbReference>
<evidence type="ECO:0000256" key="2">
    <source>
        <dbReference type="ARBA" id="ARBA00022448"/>
    </source>
</evidence>
<evidence type="ECO:0000256" key="8">
    <source>
        <dbReference type="ARBA" id="ARBA00023055"/>
    </source>
</evidence>
<dbReference type="InterPro" id="IPR037756">
    <property type="entry name" value="C2D_Tricalbin"/>
</dbReference>
<dbReference type="CDD" id="cd04052">
    <property type="entry name" value="C2B_Tricalbin-like"/>
    <property type="match status" value="1"/>
</dbReference>
<dbReference type="OrthoDB" id="1029639at2759"/>
<dbReference type="GO" id="GO:0006869">
    <property type="term" value="P:lipid transport"/>
    <property type="evidence" value="ECO:0007669"/>
    <property type="project" value="UniProtKB-KW"/>
</dbReference>
<evidence type="ECO:0000256" key="6">
    <source>
        <dbReference type="ARBA" id="ARBA00022824"/>
    </source>
</evidence>
<proteinExistence type="predicted"/>
<dbReference type="GO" id="GO:0005789">
    <property type="term" value="C:endoplasmic reticulum membrane"/>
    <property type="evidence" value="ECO:0007669"/>
    <property type="project" value="UniProtKB-SubCell"/>
</dbReference>
<evidence type="ECO:0000256" key="9">
    <source>
        <dbReference type="ARBA" id="ARBA00023121"/>
    </source>
</evidence>
<evidence type="ECO:0000256" key="7">
    <source>
        <dbReference type="ARBA" id="ARBA00022989"/>
    </source>
</evidence>
<feature type="transmembrane region" description="Helical" evidence="12">
    <location>
        <begin position="176"/>
        <end position="193"/>
    </location>
</feature>
<dbReference type="InterPro" id="IPR056910">
    <property type="entry name" value="TCB1-3_C2"/>
</dbReference>
<dbReference type="GO" id="GO:0008289">
    <property type="term" value="F:lipid binding"/>
    <property type="evidence" value="ECO:0007669"/>
    <property type="project" value="UniProtKB-KW"/>
</dbReference>
<dbReference type="InterPro" id="IPR037765">
    <property type="entry name" value="C2B_Tricalbin"/>
</dbReference>
<dbReference type="CDD" id="cd04045">
    <property type="entry name" value="C2C_Tricalbin-like"/>
    <property type="match status" value="1"/>
</dbReference>
<keyword evidence="8" id="KW-0445">Lipid transport</keyword>
<evidence type="ECO:0000259" key="14">
    <source>
        <dbReference type="PROSITE" id="PS51847"/>
    </source>
</evidence>
<dbReference type="PIRSF" id="PIRSF037232">
    <property type="entry name" value="Tricalbin"/>
    <property type="match status" value="1"/>
</dbReference>